<dbReference type="VEuPathDB" id="AmoebaDB:FDP41_007817"/>
<evidence type="ECO:0000256" key="6">
    <source>
        <dbReference type="RuleBase" id="RU004374"/>
    </source>
</evidence>
<dbReference type="Gene3D" id="3.30.760.10">
    <property type="entry name" value="RNA Cap, Translation Initiation Factor Eif4e"/>
    <property type="match status" value="1"/>
</dbReference>
<dbReference type="GO" id="GO:0006417">
    <property type="term" value="P:regulation of translation"/>
    <property type="evidence" value="ECO:0007669"/>
    <property type="project" value="UniProtKB-KW"/>
</dbReference>
<dbReference type="VEuPathDB" id="AmoebaDB:NfTy_005640"/>
<sequence length="242" mass="27892">MQRKSSRSVLQSEEDSNSQGDEHLVAESVEEEFSQKHPLQSSWSLWYHSPPKEGAKPTSAEDYSAQFTLVYTFQYVEDFWSVFNHIKPPTLLDTGSAYYIMKEGIRPEWEDPKNIDGGEWMFPFLRKKCNVNDWWMNLAMALIGEFFDDGDIITGACVAVRKSQFRLNVWVGDKTNHDAILRIGRQFKEALNHGSISGNTKQGDLSILLSHADQFTFDFKTFEDQIQGKKNVIHCIRIDDQQ</sequence>
<dbReference type="GO" id="GO:0016281">
    <property type="term" value="C:eukaryotic translation initiation factor 4F complex"/>
    <property type="evidence" value="ECO:0007669"/>
    <property type="project" value="TreeGrafter"/>
</dbReference>
<comment type="caution">
    <text evidence="8">The sequence shown here is derived from an EMBL/GenBank/DDBJ whole genome shotgun (WGS) entry which is preliminary data.</text>
</comment>
<proteinExistence type="inferred from homology"/>
<dbReference type="PANTHER" id="PTHR11960:SF8">
    <property type="entry name" value="EUKARYOTIC TRANSLATION INITIATION FACTOR 4E1-RELATED"/>
    <property type="match status" value="1"/>
</dbReference>
<organism evidence="8 9">
    <name type="scientific">Naegleria fowleri</name>
    <name type="common">Brain eating amoeba</name>
    <dbReference type="NCBI Taxonomy" id="5763"/>
    <lineage>
        <taxon>Eukaryota</taxon>
        <taxon>Discoba</taxon>
        <taxon>Heterolobosea</taxon>
        <taxon>Tetramitia</taxon>
        <taxon>Eutetramitia</taxon>
        <taxon>Vahlkampfiidae</taxon>
        <taxon>Naegleria</taxon>
    </lineage>
</organism>
<evidence type="ECO:0000256" key="3">
    <source>
        <dbReference type="ARBA" id="ARBA00022845"/>
    </source>
</evidence>
<evidence type="ECO:0000256" key="7">
    <source>
        <dbReference type="SAM" id="MobiDB-lite"/>
    </source>
</evidence>
<dbReference type="GO" id="GO:0003743">
    <property type="term" value="F:translation initiation factor activity"/>
    <property type="evidence" value="ECO:0007669"/>
    <property type="project" value="UniProtKB-KW"/>
</dbReference>
<evidence type="ECO:0000256" key="4">
    <source>
        <dbReference type="ARBA" id="ARBA00022884"/>
    </source>
</evidence>
<evidence type="ECO:0000313" key="8">
    <source>
        <dbReference type="EMBL" id="KAF0983902.1"/>
    </source>
</evidence>
<reference evidence="8 9" key="1">
    <citation type="journal article" date="2019" name="Sci. Rep.">
        <title>Nanopore sequencing improves the draft genome of the human pathogenic amoeba Naegleria fowleri.</title>
        <authorList>
            <person name="Liechti N."/>
            <person name="Schurch N."/>
            <person name="Bruggmann R."/>
            <person name="Wittwer M."/>
        </authorList>
    </citation>
    <scope>NUCLEOTIDE SEQUENCE [LARGE SCALE GENOMIC DNA]</scope>
    <source>
        <strain evidence="8 9">ATCC 30894</strain>
    </source>
</reference>
<evidence type="ECO:0000256" key="1">
    <source>
        <dbReference type="ARBA" id="ARBA00009860"/>
    </source>
</evidence>
<comment type="similarity">
    <text evidence="1 6">Belongs to the eukaryotic initiation factor 4E family.</text>
</comment>
<protein>
    <recommendedName>
        <fullName evidence="10">Eukaryotic translation initiation factor 4E</fullName>
    </recommendedName>
</protein>
<dbReference type="EMBL" id="VFQX01000004">
    <property type="protein sequence ID" value="KAF0983902.1"/>
    <property type="molecule type" value="Genomic_DNA"/>
</dbReference>
<dbReference type="InterPro" id="IPR001040">
    <property type="entry name" value="TIF_eIF_4E"/>
</dbReference>
<evidence type="ECO:0000256" key="2">
    <source>
        <dbReference type="ARBA" id="ARBA00022540"/>
    </source>
</evidence>
<dbReference type="GeneID" id="68115035"/>
<evidence type="ECO:0000256" key="5">
    <source>
        <dbReference type="ARBA" id="ARBA00022917"/>
    </source>
</evidence>
<keyword evidence="4 6" id="KW-0694">RNA-binding</keyword>
<evidence type="ECO:0008006" key="10">
    <source>
        <dbReference type="Google" id="ProtNLM"/>
    </source>
</evidence>
<keyword evidence="5 6" id="KW-0648">Protein biosynthesis</keyword>
<dbReference type="InterPro" id="IPR023398">
    <property type="entry name" value="TIF_eIF4e-like"/>
</dbReference>
<dbReference type="VEuPathDB" id="AmoebaDB:NF0018280"/>
<dbReference type="SUPFAM" id="SSF55418">
    <property type="entry name" value="eIF4e-like"/>
    <property type="match status" value="1"/>
</dbReference>
<dbReference type="RefSeq" id="XP_044568615.1">
    <property type="nucleotide sequence ID" value="XM_044711603.1"/>
</dbReference>
<dbReference type="Proteomes" id="UP000444721">
    <property type="component" value="Unassembled WGS sequence"/>
</dbReference>
<accession>A0A6A5CAA4</accession>
<feature type="region of interest" description="Disordered" evidence="7">
    <location>
        <begin position="1"/>
        <end position="39"/>
    </location>
</feature>
<dbReference type="Pfam" id="PF01652">
    <property type="entry name" value="IF4E"/>
    <property type="match status" value="1"/>
</dbReference>
<dbReference type="GO" id="GO:0000340">
    <property type="term" value="F:RNA 7-methylguanosine cap binding"/>
    <property type="evidence" value="ECO:0007669"/>
    <property type="project" value="TreeGrafter"/>
</dbReference>
<keyword evidence="9" id="KW-1185">Reference proteome</keyword>
<dbReference type="OrthoDB" id="590761at2759"/>
<name>A0A6A5CAA4_NAEFO</name>
<keyword evidence="2 6" id="KW-0396">Initiation factor</keyword>
<keyword evidence="3" id="KW-0810">Translation regulation</keyword>
<dbReference type="OMA" id="QTEFKMM"/>
<gene>
    <name evidence="8" type="ORF">FDP41_007817</name>
</gene>
<evidence type="ECO:0000313" key="9">
    <source>
        <dbReference type="Proteomes" id="UP000444721"/>
    </source>
</evidence>
<dbReference type="PANTHER" id="PTHR11960">
    <property type="entry name" value="EUKARYOTIC TRANSLATION INITIATION FACTOR 4E RELATED"/>
    <property type="match status" value="1"/>
</dbReference>
<dbReference type="AlphaFoldDB" id="A0A6A5CAA4"/>